<gene>
    <name evidence="2" type="ORF">UFOPK2761_02243</name>
</gene>
<protein>
    <submittedName>
        <fullName evidence="2">Unannotated protein</fullName>
    </submittedName>
</protein>
<name>A0A6J6U548_9ZZZZ</name>
<evidence type="ECO:0000256" key="1">
    <source>
        <dbReference type="SAM" id="MobiDB-lite"/>
    </source>
</evidence>
<proteinExistence type="predicted"/>
<dbReference type="EMBL" id="CAEZYQ010000018">
    <property type="protein sequence ID" value="CAB4755041.1"/>
    <property type="molecule type" value="Genomic_DNA"/>
</dbReference>
<feature type="compositionally biased region" description="Low complexity" evidence="1">
    <location>
        <begin position="35"/>
        <end position="68"/>
    </location>
</feature>
<evidence type="ECO:0000313" key="2">
    <source>
        <dbReference type="EMBL" id="CAB4755041.1"/>
    </source>
</evidence>
<organism evidence="2">
    <name type="scientific">freshwater metagenome</name>
    <dbReference type="NCBI Taxonomy" id="449393"/>
    <lineage>
        <taxon>unclassified sequences</taxon>
        <taxon>metagenomes</taxon>
        <taxon>ecological metagenomes</taxon>
    </lineage>
</organism>
<reference evidence="2" key="1">
    <citation type="submission" date="2020-05" db="EMBL/GenBank/DDBJ databases">
        <authorList>
            <person name="Chiriac C."/>
            <person name="Salcher M."/>
            <person name="Ghai R."/>
            <person name="Kavagutti S V."/>
        </authorList>
    </citation>
    <scope>NUCLEOTIDE SEQUENCE</scope>
</reference>
<sequence>MSSSTRTHTRGALGAILGLTATAVTGLTLALPTGATATASEPGDPTITPTGTPTSEPTAQPTEPTSETTQEKGVLIECAGTWKGQPAMVSVYENRTYGNELVVAVGAEDSESFWITHPEGRMVRRGEVQQEGRMDGKRVVLAGRVVRDGEPVEVHEEREDAGQHIVVDGVHKPLAADLVLTWKKRNAELDCDNAFRYDLTVTKTPIV</sequence>
<accession>A0A6J6U548</accession>
<dbReference type="AlphaFoldDB" id="A0A6J6U548"/>
<feature type="region of interest" description="Disordered" evidence="1">
    <location>
        <begin position="35"/>
        <end position="71"/>
    </location>
</feature>